<evidence type="ECO:0000259" key="1">
    <source>
        <dbReference type="Pfam" id="PF07238"/>
    </source>
</evidence>
<dbReference type="SUPFAM" id="SSF141371">
    <property type="entry name" value="PilZ domain-like"/>
    <property type="match status" value="1"/>
</dbReference>
<dbReference type="Pfam" id="PF07238">
    <property type="entry name" value="PilZ"/>
    <property type="match status" value="1"/>
</dbReference>
<evidence type="ECO:0000313" key="3">
    <source>
        <dbReference type="Proteomes" id="UP000632858"/>
    </source>
</evidence>
<dbReference type="InterPro" id="IPR009875">
    <property type="entry name" value="PilZ_domain"/>
</dbReference>
<organism evidence="2 3">
    <name type="scientific">Arenimonas maotaiensis</name>
    <dbReference type="NCBI Taxonomy" id="1446479"/>
    <lineage>
        <taxon>Bacteria</taxon>
        <taxon>Pseudomonadati</taxon>
        <taxon>Pseudomonadota</taxon>
        <taxon>Gammaproteobacteria</taxon>
        <taxon>Lysobacterales</taxon>
        <taxon>Lysobacteraceae</taxon>
        <taxon>Arenimonas</taxon>
    </lineage>
</organism>
<reference evidence="2" key="1">
    <citation type="journal article" date="2014" name="Int. J. Syst. Evol. Microbiol.">
        <title>Complete genome sequence of Corynebacterium casei LMG S-19264T (=DSM 44701T), isolated from a smear-ripened cheese.</title>
        <authorList>
            <consortium name="US DOE Joint Genome Institute (JGI-PGF)"/>
            <person name="Walter F."/>
            <person name="Albersmeier A."/>
            <person name="Kalinowski J."/>
            <person name="Ruckert C."/>
        </authorList>
    </citation>
    <scope>NUCLEOTIDE SEQUENCE</scope>
    <source>
        <strain evidence="2">CGMCC 1.12726</strain>
    </source>
</reference>
<dbReference type="RefSeq" id="WP_188447726.1">
    <property type="nucleotide sequence ID" value="NZ_BMFO01000001.1"/>
</dbReference>
<protein>
    <recommendedName>
        <fullName evidence="1">PilZ domain-containing protein</fullName>
    </recommendedName>
</protein>
<dbReference type="GO" id="GO:0035438">
    <property type="term" value="F:cyclic-di-GMP binding"/>
    <property type="evidence" value="ECO:0007669"/>
    <property type="project" value="InterPro"/>
</dbReference>
<keyword evidence="3" id="KW-1185">Reference proteome</keyword>
<name>A0A917CJ50_9GAMM</name>
<evidence type="ECO:0000313" key="2">
    <source>
        <dbReference type="EMBL" id="GGF87391.1"/>
    </source>
</evidence>
<sequence length="116" mass="12884">MNKDHRRLRRRKAAYPITVIDTMTREPLGTVVDLSESGLMIVAPAALCADALFQCELHFPSGSGVDGILNTGLHELWSRPEPGSGRVLIGFRIIDIGNDDKLRLRRWVAEPGSEYV</sequence>
<proteinExistence type="predicted"/>
<dbReference type="Proteomes" id="UP000632858">
    <property type="component" value="Unassembled WGS sequence"/>
</dbReference>
<comment type="caution">
    <text evidence="2">The sequence shown here is derived from an EMBL/GenBank/DDBJ whole genome shotgun (WGS) entry which is preliminary data.</text>
</comment>
<dbReference type="Gene3D" id="2.40.10.220">
    <property type="entry name" value="predicted glycosyltransferase like domains"/>
    <property type="match status" value="1"/>
</dbReference>
<gene>
    <name evidence="2" type="ORF">GCM10010960_06670</name>
</gene>
<dbReference type="AlphaFoldDB" id="A0A917CJ50"/>
<accession>A0A917CJ50</accession>
<feature type="domain" description="PilZ" evidence="1">
    <location>
        <begin position="7"/>
        <end position="109"/>
    </location>
</feature>
<reference evidence="2" key="2">
    <citation type="submission" date="2020-09" db="EMBL/GenBank/DDBJ databases">
        <authorList>
            <person name="Sun Q."/>
            <person name="Zhou Y."/>
        </authorList>
    </citation>
    <scope>NUCLEOTIDE SEQUENCE</scope>
    <source>
        <strain evidence="2">CGMCC 1.12726</strain>
    </source>
</reference>
<dbReference type="EMBL" id="BMFO01000001">
    <property type="protein sequence ID" value="GGF87391.1"/>
    <property type="molecule type" value="Genomic_DNA"/>
</dbReference>